<feature type="transmembrane region" description="Helical" evidence="1">
    <location>
        <begin position="333"/>
        <end position="353"/>
    </location>
</feature>
<evidence type="ECO:0000313" key="3">
    <source>
        <dbReference type="EMBL" id="ALG85852.1"/>
    </source>
</evidence>
<feature type="transmembrane region" description="Helical" evidence="1">
    <location>
        <begin position="89"/>
        <end position="111"/>
    </location>
</feature>
<dbReference type="KEGG" id="goq:ACH46_16875"/>
<evidence type="ECO:0000259" key="2">
    <source>
        <dbReference type="Pfam" id="PF01757"/>
    </source>
</evidence>
<feature type="transmembrane region" description="Helical" evidence="1">
    <location>
        <begin position="199"/>
        <end position="220"/>
    </location>
</feature>
<feature type="domain" description="Acyltransferase 3" evidence="2">
    <location>
        <begin position="14"/>
        <end position="384"/>
    </location>
</feature>
<dbReference type="PANTHER" id="PTHR23028">
    <property type="entry name" value="ACETYLTRANSFERASE"/>
    <property type="match status" value="1"/>
</dbReference>
<dbReference type="PATRIC" id="fig|1136941.3.peg.3447"/>
<sequence>MTHPSTSGPARRLPALDSLRAVATAVVVLVHVTAIYYPPAIITGHIDLLGQALTFFFVLSGFLIYLPFAEHLLGHRPRPSARRYLGQRLRRVFPAYVVILALANFAMHAVFTRNPVLSAENGLPGYGGGIPGTGTDRDAWHLVTQFTLTQSLFPSTMQTGLNPAWSLTAEVTFYLLLPALVACLPFPRPGIRAALRMPAVVLVIGLVGTVWSLVLIHRGVGTAEYRAWGPTWSAVVSHSFPAVATQFALGMFAAVLFATVKWNPEAPRPSDRLLGFLIIAGFAAAILSYAVAPNLLGNVSAIPSAALILILVLPGRSQRSQTVMASFDRSLTWLTEPTLSVYLWHYPVLIIVTRTVTIPHTPSGLATAFAAVFVVTLLLATITFRLVEQPAMRWGRSTRVRAAPTRL</sequence>
<feature type="transmembrane region" description="Helical" evidence="1">
    <location>
        <begin position="240"/>
        <end position="260"/>
    </location>
</feature>
<protein>
    <recommendedName>
        <fullName evidence="2">Acyltransferase 3 domain-containing protein</fullName>
    </recommendedName>
</protein>
<feature type="transmembrane region" description="Helical" evidence="1">
    <location>
        <begin position="164"/>
        <end position="187"/>
    </location>
</feature>
<accession>A0A0N9N4U7</accession>
<reference evidence="4" key="1">
    <citation type="submission" date="2015-06" db="EMBL/GenBank/DDBJ databases">
        <title>Complete genome sequence and metabolic analysis of phthalate degradation pathway in Gordonia sp. QH-11.</title>
        <authorList>
            <person name="Jin D."/>
            <person name="Kong X."/>
            <person name="Bai Z."/>
        </authorList>
    </citation>
    <scope>NUCLEOTIDE SEQUENCE [LARGE SCALE GENOMIC DNA]</scope>
    <source>
        <strain evidence="4">QH-11</strain>
    </source>
</reference>
<keyword evidence="1" id="KW-1133">Transmembrane helix</keyword>
<proteinExistence type="predicted"/>
<name>A0A0N9N4U7_9ACTN</name>
<feature type="transmembrane region" description="Helical" evidence="1">
    <location>
        <begin position="272"/>
        <end position="289"/>
    </location>
</feature>
<organism evidence="3 4">
    <name type="scientific">Gordonia phthalatica</name>
    <dbReference type="NCBI Taxonomy" id="1136941"/>
    <lineage>
        <taxon>Bacteria</taxon>
        <taxon>Bacillati</taxon>
        <taxon>Actinomycetota</taxon>
        <taxon>Actinomycetes</taxon>
        <taxon>Mycobacteriales</taxon>
        <taxon>Gordoniaceae</taxon>
        <taxon>Gordonia</taxon>
    </lineage>
</organism>
<dbReference type="RefSeq" id="WP_062393948.1">
    <property type="nucleotide sequence ID" value="NZ_CP011853.1"/>
</dbReference>
<dbReference type="Proteomes" id="UP000063789">
    <property type="component" value="Chromosome"/>
</dbReference>
<keyword evidence="1" id="KW-0812">Transmembrane</keyword>
<reference evidence="3 4" key="2">
    <citation type="journal article" date="2017" name="Int. J. Syst. Evol. Microbiol.">
        <title>Gordonia phthalatica sp. nov., a di-n-butyl phthalate-degrading bacterium isolated from activated sludge.</title>
        <authorList>
            <person name="Jin D."/>
            <person name="Kong X."/>
            <person name="Jia M."/>
            <person name="Yu X."/>
            <person name="Wang X."/>
            <person name="Zhuang X."/>
            <person name="Deng Y."/>
            <person name="Bai Z."/>
        </authorList>
    </citation>
    <scope>NUCLEOTIDE SEQUENCE [LARGE SCALE GENOMIC DNA]</scope>
    <source>
        <strain evidence="3 4">QH-11</strain>
    </source>
</reference>
<feature type="transmembrane region" description="Helical" evidence="1">
    <location>
        <begin position="295"/>
        <end position="313"/>
    </location>
</feature>
<dbReference type="InterPro" id="IPR002656">
    <property type="entry name" value="Acyl_transf_3_dom"/>
</dbReference>
<dbReference type="OrthoDB" id="5242306at2"/>
<feature type="transmembrane region" description="Helical" evidence="1">
    <location>
        <begin position="21"/>
        <end position="42"/>
    </location>
</feature>
<dbReference type="GO" id="GO:0016020">
    <property type="term" value="C:membrane"/>
    <property type="evidence" value="ECO:0007669"/>
    <property type="project" value="TreeGrafter"/>
</dbReference>
<dbReference type="GO" id="GO:0009103">
    <property type="term" value="P:lipopolysaccharide biosynthetic process"/>
    <property type="evidence" value="ECO:0007669"/>
    <property type="project" value="TreeGrafter"/>
</dbReference>
<evidence type="ECO:0000256" key="1">
    <source>
        <dbReference type="SAM" id="Phobius"/>
    </source>
</evidence>
<dbReference type="AlphaFoldDB" id="A0A0N9N4U7"/>
<dbReference type="Pfam" id="PF01757">
    <property type="entry name" value="Acyl_transf_3"/>
    <property type="match status" value="1"/>
</dbReference>
<dbReference type="GO" id="GO:0016747">
    <property type="term" value="F:acyltransferase activity, transferring groups other than amino-acyl groups"/>
    <property type="evidence" value="ECO:0007669"/>
    <property type="project" value="InterPro"/>
</dbReference>
<keyword evidence="1" id="KW-0472">Membrane</keyword>
<dbReference type="EMBL" id="CP011853">
    <property type="protein sequence ID" value="ALG85852.1"/>
    <property type="molecule type" value="Genomic_DNA"/>
</dbReference>
<dbReference type="InterPro" id="IPR050879">
    <property type="entry name" value="Acyltransferase_3"/>
</dbReference>
<gene>
    <name evidence="3" type="ORF">ACH46_16875</name>
</gene>
<evidence type="ECO:0000313" key="4">
    <source>
        <dbReference type="Proteomes" id="UP000063789"/>
    </source>
</evidence>
<dbReference type="PANTHER" id="PTHR23028:SF53">
    <property type="entry name" value="ACYL_TRANSF_3 DOMAIN-CONTAINING PROTEIN"/>
    <property type="match status" value="1"/>
</dbReference>
<feature type="transmembrane region" description="Helical" evidence="1">
    <location>
        <begin position="48"/>
        <end position="68"/>
    </location>
</feature>
<keyword evidence="4" id="KW-1185">Reference proteome</keyword>
<feature type="transmembrane region" description="Helical" evidence="1">
    <location>
        <begin position="365"/>
        <end position="387"/>
    </location>
</feature>